<feature type="compositionally biased region" description="Low complexity" evidence="1">
    <location>
        <begin position="245"/>
        <end position="271"/>
    </location>
</feature>
<proteinExistence type="predicted"/>
<dbReference type="EMBL" id="CAJMWT010001959">
    <property type="protein sequence ID" value="CAE6427111.1"/>
    <property type="molecule type" value="Genomic_DNA"/>
</dbReference>
<reference evidence="2" key="1">
    <citation type="submission" date="2021-01" db="EMBL/GenBank/DDBJ databases">
        <authorList>
            <person name="Kaushik A."/>
        </authorList>
    </citation>
    <scope>NUCLEOTIDE SEQUENCE</scope>
    <source>
        <strain evidence="2">AG2-2IIIB</strain>
    </source>
</reference>
<feature type="region of interest" description="Disordered" evidence="1">
    <location>
        <begin position="234"/>
        <end position="281"/>
    </location>
</feature>
<name>A0A8H3AFR4_9AGAM</name>
<protein>
    <recommendedName>
        <fullName evidence="4">Laminin domain protein</fullName>
    </recommendedName>
</protein>
<evidence type="ECO:0000256" key="1">
    <source>
        <dbReference type="SAM" id="MobiDB-lite"/>
    </source>
</evidence>
<dbReference type="AlphaFoldDB" id="A0A8H3AFR4"/>
<comment type="caution">
    <text evidence="2">The sequence shown here is derived from an EMBL/GenBank/DDBJ whole genome shotgun (WGS) entry which is preliminary data.</text>
</comment>
<evidence type="ECO:0008006" key="4">
    <source>
        <dbReference type="Google" id="ProtNLM"/>
    </source>
</evidence>
<evidence type="ECO:0000313" key="3">
    <source>
        <dbReference type="Proteomes" id="UP000663843"/>
    </source>
</evidence>
<accession>A0A8H3AFR4</accession>
<sequence length="403" mass="43681">MSLALIQKKSPCGCPLTTTTTGIAEMAQTHLPNTVMNIMTFVPPPLPEYLARNHNLEVIAGVPTDEQAKAIHDTIRAVNSVSNVPALYDSKLSTQLAQYLFTIQMAVYRNEYPLSLFPGENTYMPPSVPSHIPISLEPVFGAPSDGQLEAAHNAARTLENLANSPFFDPTLSVKLSQHVFNIQFARFILDSNQGCFIHQANLPSQPQTNANELSTVVSGLISDVVVNQAPQDTGLAESNLKPPDAAARAPSSSSLGGLSGSSRVSSSVAGPEPALSPQSDDRWEKLCDAQLDTNRLLKDIRRTLVSTYIMVHRGVSASSSETINEKGEQPWMHRLRNVEAYQCHDGTKLSPSLTDEELGGYLRFYDIGADLIDNGTGNIMSGKEADARQLLAYYLYNGALPIS</sequence>
<dbReference type="Proteomes" id="UP000663843">
    <property type="component" value="Unassembled WGS sequence"/>
</dbReference>
<gene>
    <name evidence="2" type="ORF">RDB_LOCUS59702</name>
</gene>
<evidence type="ECO:0000313" key="2">
    <source>
        <dbReference type="EMBL" id="CAE6427111.1"/>
    </source>
</evidence>
<organism evidence="2 3">
    <name type="scientific">Rhizoctonia solani</name>
    <dbReference type="NCBI Taxonomy" id="456999"/>
    <lineage>
        <taxon>Eukaryota</taxon>
        <taxon>Fungi</taxon>
        <taxon>Dikarya</taxon>
        <taxon>Basidiomycota</taxon>
        <taxon>Agaricomycotina</taxon>
        <taxon>Agaricomycetes</taxon>
        <taxon>Cantharellales</taxon>
        <taxon>Ceratobasidiaceae</taxon>
        <taxon>Rhizoctonia</taxon>
    </lineage>
</organism>